<evidence type="ECO:0000313" key="2">
    <source>
        <dbReference type="EMBL" id="KKB98770.1"/>
    </source>
</evidence>
<evidence type="ECO:0000313" key="4">
    <source>
        <dbReference type="Proteomes" id="UP000034416"/>
    </source>
</evidence>
<accession>A0A0F5MVJ1</accession>
<proteinExistence type="predicted"/>
<dbReference type="Pfam" id="PF17197">
    <property type="entry name" value="DUF5134"/>
    <property type="match status" value="1"/>
</dbReference>
<feature type="transmembrane region" description="Helical" evidence="1">
    <location>
        <begin position="152"/>
        <end position="174"/>
    </location>
</feature>
<dbReference type="EMBL" id="MVHH01000049">
    <property type="protein sequence ID" value="OQZ93702.1"/>
    <property type="molecule type" value="Genomic_DNA"/>
</dbReference>
<feature type="transmembrane region" description="Helical" evidence="1">
    <location>
        <begin position="194"/>
        <end position="213"/>
    </location>
</feature>
<feature type="transmembrane region" description="Helical" evidence="1">
    <location>
        <begin position="39"/>
        <end position="56"/>
    </location>
</feature>
<dbReference type="Proteomes" id="UP000192327">
    <property type="component" value="Unassembled WGS sequence"/>
</dbReference>
<protein>
    <submittedName>
        <fullName evidence="3">DUF5134 domain-containing protein</fullName>
    </submittedName>
</protein>
<dbReference type="PATRIC" id="fig|342002.3.peg.3005"/>
<feature type="transmembrane region" description="Helical" evidence="1">
    <location>
        <begin position="62"/>
        <end position="79"/>
    </location>
</feature>
<keyword evidence="1" id="KW-1133">Transmembrane helix</keyword>
<dbReference type="AlphaFoldDB" id="A0A0F5MVJ1"/>
<name>A0A0F5MVJ1_9MYCO</name>
<evidence type="ECO:0000256" key="1">
    <source>
        <dbReference type="SAM" id="Phobius"/>
    </source>
</evidence>
<keyword evidence="1" id="KW-0472">Membrane</keyword>
<dbReference type="Proteomes" id="UP000034416">
    <property type="component" value="Unassembled WGS sequence"/>
</dbReference>
<evidence type="ECO:0000313" key="5">
    <source>
        <dbReference type="Proteomes" id="UP000192327"/>
    </source>
</evidence>
<reference evidence="4" key="1">
    <citation type="submission" date="2015-04" db="EMBL/GenBank/DDBJ databases">
        <title>Genome sequence of Mycobacterium arupense GUC1.</title>
        <authorList>
            <person name="Greninger A.L."/>
            <person name="Cunningham G."/>
            <person name="Chiu C.Y."/>
            <person name="Miller S."/>
        </authorList>
    </citation>
    <scope>NUCLEOTIDE SEQUENCE [LARGE SCALE GENOMIC DNA]</scope>
    <source>
        <strain evidence="4">GUC1</strain>
    </source>
</reference>
<dbReference type="OrthoDB" id="4734452at2"/>
<feature type="transmembrane region" description="Helical" evidence="1">
    <location>
        <begin position="91"/>
        <end position="108"/>
    </location>
</feature>
<feature type="transmembrane region" description="Helical" evidence="1">
    <location>
        <begin position="6"/>
        <end position="27"/>
    </location>
</feature>
<keyword evidence="1" id="KW-0812">Transmembrane</keyword>
<dbReference type="EMBL" id="LASW01000057">
    <property type="protein sequence ID" value="KKB98770.1"/>
    <property type="molecule type" value="Genomic_DNA"/>
</dbReference>
<dbReference type="RefSeq" id="WP_046189987.1">
    <property type="nucleotide sequence ID" value="NZ_JACKUJ010000039.1"/>
</dbReference>
<reference evidence="2" key="2">
    <citation type="submission" date="2015-04" db="EMBL/GenBank/DDBJ databases">
        <title>Genome sequence of Mycobacterium arupense strain GUC1.</title>
        <authorList>
            <person name="Greninger A.L."/>
            <person name="Cunningham G."/>
            <person name="Chiu C.Y."/>
            <person name="Miller S."/>
        </authorList>
    </citation>
    <scope>NUCLEOTIDE SEQUENCE</scope>
    <source>
        <strain evidence="2">GUC1</strain>
    </source>
</reference>
<reference evidence="3 5" key="3">
    <citation type="submission" date="2016-12" db="EMBL/GenBank/DDBJ databases">
        <title>The new phylogeny of genus Mycobacterium.</title>
        <authorList>
            <person name="Tortoli E."/>
            <person name="Trovato A."/>
            <person name="Cirillo D.M."/>
        </authorList>
    </citation>
    <scope>NUCLEOTIDE SEQUENCE [LARGE SCALE GENOMIC DNA]</scope>
    <source>
        <strain evidence="3 5">DSM 44942</strain>
    </source>
</reference>
<organism evidence="2 4">
    <name type="scientific">Mycolicibacter arupensis</name>
    <dbReference type="NCBI Taxonomy" id="342002"/>
    <lineage>
        <taxon>Bacteria</taxon>
        <taxon>Bacillati</taxon>
        <taxon>Actinomycetota</taxon>
        <taxon>Actinomycetes</taxon>
        <taxon>Mycobacteriales</taxon>
        <taxon>Mycobacteriaceae</taxon>
        <taxon>Mycolicibacter</taxon>
    </lineage>
</organism>
<comment type="caution">
    <text evidence="2">The sequence shown here is derived from an EMBL/GenBank/DDBJ whole genome shotgun (WGS) entry which is preliminary data.</text>
</comment>
<sequence length="214" mass="23064">MIDDLALRWIVTALFAAGIAGYAYIIAAQPIRWTCTANHLLHLAMSAAMIVMAWPAGMSLPTAAPMAFFLLAAVWFVLAPGRVSSGIADRLINSYHAVKMTAMAWMYAVMSGRLPGQICHPSDHTVASSSGMHMAGMDMSRPETSCSAAEPAWITTVNTFASVGFSVAALYWLYRYLDERRTEPVARSAHLARLAPLCQAFMAAGAAIMFGVML</sequence>
<keyword evidence="5" id="KW-1185">Reference proteome</keyword>
<gene>
    <name evidence="3" type="ORF">BST15_17450</name>
    <name evidence="2" type="ORF">WR43_12845</name>
</gene>
<evidence type="ECO:0000313" key="3">
    <source>
        <dbReference type="EMBL" id="OQZ93702.1"/>
    </source>
</evidence>
<dbReference type="InterPro" id="IPR033458">
    <property type="entry name" value="DUF5134"/>
</dbReference>